<reference evidence="1" key="1">
    <citation type="journal article" date="2015" name="Nature">
        <title>Complex archaea that bridge the gap between prokaryotes and eukaryotes.</title>
        <authorList>
            <person name="Spang A."/>
            <person name="Saw J.H."/>
            <person name="Jorgensen S.L."/>
            <person name="Zaremba-Niedzwiedzka K."/>
            <person name="Martijn J."/>
            <person name="Lind A.E."/>
            <person name="van Eijk R."/>
            <person name="Schleper C."/>
            <person name="Guy L."/>
            <person name="Ettema T.J."/>
        </authorList>
    </citation>
    <scope>NUCLEOTIDE SEQUENCE</scope>
</reference>
<dbReference type="EMBL" id="LAZR01014622">
    <property type="protein sequence ID" value="KKM16679.1"/>
    <property type="molecule type" value="Genomic_DNA"/>
</dbReference>
<proteinExistence type="predicted"/>
<name>A0A0F9IAD6_9ZZZZ</name>
<sequence length="192" mass="22915">MVCQICGAKSGYYPLCKNCFKLKDEGKITKCEDCGIWKKGAKPLCYECWLKSNKAKQKVSNGYKISDIKVEEKNFRFKFPPPIRTEDGHFVRSKAELIIDNWLYHNKIVHAYERRVPIEEELYCDFFIPIGKIWVEYWGSEEENYLQRKDSKKDLYKKYEKNLIELTDKDIVNLDDKLPLKLRPYLPNYTFE</sequence>
<dbReference type="AlphaFoldDB" id="A0A0F9IAD6"/>
<organism evidence="1">
    <name type="scientific">marine sediment metagenome</name>
    <dbReference type="NCBI Taxonomy" id="412755"/>
    <lineage>
        <taxon>unclassified sequences</taxon>
        <taxon>metagenomes</taxon>
        <taxon>ecological metagenomes</taxon>
    </lineage>
</organism>
<accession>A0A0F9IAD6</accession>
<protein>
    <submittedName>
        <fullName evidence="1">Uncharacterized protein</fullName>
    </submittedName>
</protein>
<evidence type="ECO:0000313" key="1">
    <source>
        <dbReference type="EMBL" id="KKM16679.1"/>
    </source>
</evidence>
<comment type="caution">
    <text evidence="1">The sequence shown here is derived from an EMBL/GenBank/DDBJ whole genome shotgun (WGS) entry which is preliminary data.</text>
</comment>
<gene>
    <name evidence="1" type="ORF">LCGC14_1683420</name>
</gene>